<sequence length="99" mass="11504">MALITNPNADAYIGGVWNRFCFCFFFKSRSRIRISFQKLVPPASKKTDSESKLELQKCFWNFTQTLQLLLLLLEGAEAVLRIRSKHPHIPSIKLNDEYI</sequence>
<keyword evidence="2" id="KW-1185">Reference proteome</keyword>
<evidence type="ECO:0000313" key="2">
    <source>
        <dbReference type="Proteomes" id="UP001152523"/>
    </source>
</evidence>
<evidence type="ECO:0000313" key="1">
    <source>
        <dbReference type="EMBL" id="CAH9113223.1"/>
    </source>
</evidence>
<protein>
    <submittedName>
        <fullName evidence="1">Uncharacterized protein</fullName>
    </submittedName>
</protein>
<accession>A0AAV0E2H0</accession>
<organism evidence="1 2">
    <name type="scientific">Cuscuta epithymum</name>
    <dbReference type="NCBI Taxonomy" id="186058"/>
    <lineage>
        <taxon>Eukaryota</taxon>
        <taxon>Viridiplantae</taxon>
        <taxon>Streptophyta</taxon>
        <taxon>Embryophyta</taxon>
        <taxon>Tracheophyta</taxon>
        <taxon>Spermatophyta</taxon>
        <taxon>Magnoliopsida</taxon>
        <taxon>eudicotyledons</taxon>
        <taxon>Gunneridae</taxon>
        <taxon>Pentapetalae</taxon>
        <taxon>asterids</taxon>
        <taxon>lamiids</taxon>
        <taxon>Solanales</taxon>
        <taxon>Convolvulaceae</taxon>
        <taxon>Cuscuteae</taxon>
        <taxon>Cuscuta</taxon>
        <taxon>Cuscuta subgen. Cuscuta</taxon>
    </lineage>
</organism>
<proteinExistence type="predicted"/>
<reference evidence="1" key="1">
    <citation type="submission" date="2022-07" db="EMBL/GenBank/DDBJ databases">
        <authorList>
            <person name="Macas J."/>
            <person name="Novak P."/>
            <person name="Neumann P."/>
        </authorList>
    </citation>
    <scope>NUCLEOTIDE SEQUENCE</scope>
</reference>
<dbReference type="Proteomes" id="UP001152523">
    <property type="component" value="Unassembled WGS sequence"/>
</dbReference>
<gene>
    <name evidence="1" type="ORF">CEPIT_LOCUS20209</name>
</gene>
<dbReference type="EMBL" id="CAMAPF010000204">
    <property type="protein sequence ID" value="CAH9113223.1"/>
    <property type="molecule type" value="Genomic_DNA"/>
</dbReference>
<dbReference type="AlphaFoldDB" id="A0AAV0E2H0"/>
<name>A0AAV0E2H0_9ASTE</name>
<comment type="caution">
    <text evidence="1">The sequence shown here is derived from an EMBL/GenBank/DDBJ whole genome shotgun (WGS) entry which is preliminary data.</text>
</comment>